<sequence length="305" mass="34108">MKIKVNANYTYATMPDYTDPVEGAKELVVSGHEISVAYIPDVVYDHKSGVDLHLHILQPKIMLEEDRTFPCVIFIKGSAWMKQQLHPEIPQLAKLAQLGYVVAEVEYRHSGIAHHPAQIIDAKNAIRYMKKHAAYYHADPEKVIIMGDSSGGHISCMTGMTSNTTLFDEPNDAHYSCDVKGIISLYGAVDLTLSDGFPSTENHQLPDSPEGMLVGYNIRENPEEALRASARYYVHEDFAPVLLLHGSKDKTVFCQESVDLYRALKEAGKEVTFYIVRNADHGGAAFWTNEALAVYDQFIQDCLSR</sequence>
<dbReference type="PANTHER" id="PTHR48081:SF13">
    <property type="entry name" value="ALPHA_BETA HYDROLASE"/>
    <property type="match status" value="1"/>
</dbReference>
<dbReference type="Pfam" id="PF20434">
    <property type="entry name" value="BD-FAE"/>
    <property type="match status" value="1"/>
</dbReference>
<accession>A0A9D1HNM3</accession>
<gene>
    <name evidence="3" type="ORF">IAD15_03115</name>
</gene>
<evidence type="ECO:0000259" key="2">
    <source>
        <dbReference type="Pfam" id="PF20434"/>
    </source>
</evidence>
<reference evidence="3" key="1">
    <citation type="submission" date="2020-10" db="EMBL/GenBank/DDBJ databases">
        <authorList>
            <person name="Gilroy R."/>
        </authorList>
    </citation>
    <scope>NUCLEOTIDE SEQUENCE</scope>
    <source>
        <strain evidence="3">CHK195-11698</strain>
    </source>
</reference>
<protein>
    <submittedName>
        <fullName evidence="3">Alpha/beta hydrolase</fullName>
    </submittedName>
</protein>
<evidence type="ECO:0000313" key="3">
    <source>
        <dbReference type="EMBL" id="HIU13042.1"/>
    </source>
</evidence>
<keyword evidence="1 3" id="KW-0378">Hydrolase</keyword>
<dbReference type="Gene3D" id="3.40.50.1820">
    <property type="entry name" value="alpha/beta hydrolase"/>
    <property type="match status" value="1"/>
</dbReference>
<organism evidence="3 4">
    <name type="scientific">Candidatus Fimiplasma intestinipullorum</name>
    <dbReference type="NCBI Taxonomy" id="2840825"/>
    <lineage>
        <taxon>Bacteria</taxon>
        <taxon>Bacillati</taxon>
        <taxon>Bacillota</taxon>
        <taxon>Clostridia</taxon>
        <taxon>Eubacteriales</taxon>
        <taxon>Candidatus Fimiplasma</taxon>
    </lineage>
</organism>
<dbReference type="InterPro" id="IPR050300">
    <property type="entry name" value="GDXG_lipolytic_enzyme"/>
</dbReference>
<dbReference type="SUPFAM" id="SSF53474">
    <property type="entry name" value="alpha/beta-Hydrolases"/>
    <property type="match status" value="1"/>
</dbReference>
<dbReference type="InterPro" id="IPR049492">
    <property type="entry name" value="BD-FAE-like_dom"/>
</dbReference>
<dbReference type="EMBL" id="DVMJ01000021">
    <property type="protein sequence ID" value="HIU13042.1"/>
    <property type="molecule type" value="Genomic_DNA"/>
</dbReference>
<name>A0A9D1HNM3_9FIRM</name>
<reference evidence="3" key="2">
    <citation type="journal article" date="2021" name="PeerJ">
        <title>Extensive microbial diversity within the chicken gut microbiome revealed by metagenomics and culture.</title>
        <authorList>
            <person name="Gilroy R."/>
            <person name="Ravi A."/>
            <person name="Getino M."/>
            <person name="Pursley I."/>
            <person name="Horton D.L."/>
            <person name="Alikhan N.F."/>
            <person name="Baker D."/>
            <person name="Gharbi K."/>
            <person name="Hall N."/>
            <person name="Watson M."/>
            <person name="Adriaenssens E.M."/>
            <person name="Foster-Nyarko E."/>
            <person name="Jarju S."/>
            <person name="Secka A."/>
            <person name="Antonio M."/>
            <person name="Oren A."/>
            <person name="Chaudhuri R.R."/>
            <person name="La Ragione R."/>
            <person name="Hildebrand F."/>
            <person name="Pallen M.J."/>
        </authorList>
    </citation>
    <scope>NUCLEOTIDE SEQUENCE</scope>
    <source>
        <strain evidence="3">CHK195-11698</strain>
    </source>
</reference>
<feature type="domain" description="BD-FAE-like" evidence="2">
    <location>
        <begin position="65"/>
        <end position="264"/>
    </location>
</feature>
<proteinExistence type="predicted"/>
<comment type="caution">
    <text evidence="3">The sequence shown here is derived from an EMBL/GenBank/DDBJ whole genome shotgun (WGS) entry which is preliminary data.</text>
</comment>
<dbReference type="InterPro" id="IPR029058">
    <property type="entry name" value="AB_hydrolase_fold"/>
</dbReference>
<evidence type="ECO:0000313" key="4">
    <source>
        <dbReference type="Proteomes" id="UP000824175"/>
    </source>
</evidence>
<dbReference type="PANTHER" id="PTHR48081">
    <property type="entry name" value="AB HYDROLASE SUPERFAMILY PROTEIN C4A8.06C"/>
    <property type="match status" value="1"/>
</dbReference>
<dbReference type="GO" id="GO:0016787">
    <property type="term" value="F:hydrolase activity"/>
    <property type="evidence" value="ECO:0007669"/>
    <property type="project" value="UniProtKB-KW"/>
</dbReference>
<dbReference type="Proteomes" id="UP000824175">
    <property type="component" value="Unassembled WGS sequence"/>
</dbReference>
<evidence type="ECO:0000256" key="1">
    <source>
        <dbReference type="ARBA" id="ARBA00022801"/>
    </source>
</evidence>
<dbReference type="AlphaFoldDB" id="A0A9D1HNM3"/>